<dbReference type="Gene3D" id="3.40.50.300">
    <property type="entry name" value="P-loop containing nucleotide triphosphate hydrolases"/>
    <property type="match status" value="1"/>
</dbReference>
<reference evidence="2 3" key="1">
    <citation type="submission" date="2021-04" db="EMBL/GenBank/DDBJ databases">
        <title>Complete genome sequencing of Allochromatium tepidum strain NZ.</title>
        <authorList>
            <person name="Tsukatani Y."/>
            <person name="Mori H."/>
        </authorList>
    </citation>
    <scope>NUCLEOTIDE SEQUENCE [LARGE SCALE GENOMIC DNA]</scope>
    <source>
        <strain evidence="2 3">NZ</strain>
    </source>
</reference>
<keyword evidence="3" id="KW-1185">Reference proteome</keyword>
<proteinExistence type="predicted"/>
<organism evidence="2 3">
    <name type="scientific">Allochromatium tepidum</name>
    <dbReference type="NCBI Taxonomy" id="553982"/>
    <lineage>
        <taxon>Bacteria</taxon>
        <taxon>Pseudomonadati</taxon>
        <taxon>Pseudomonadota</taxon>
        <taxon>Gammaproteobacteria</taxon>
        <taxon>Chromatiales</taxon>
        <taxon>Chromatiaceae</taxon>
        <taxon>Allochromatium</taxon>
    </lineage>
</organism>
<dbReference type="PANTHER" id="PTHR24220:SF686">
    <property type="entry name" value="BLL7988 PROTEIN"/>
    <property type="match status" value="1"/>
</dbReference>
<dbReference type="InterPro" id="IPR003439">
    <property type="entry name" value="ABC_transporter-like_ATP-bd"/>
</dbReference>
<dbReference type="InterPro" id="IPR027417">
    <property type="entry name" value="P-loop_NTPase"/>
</dbReference>
<gene>
    <name evidence="2" type="ORF">Atep_08210</name>
</gene>
<dbReference type="InterPro" id="IPR015854">
    <property type="entry name" value="ABC_transpr_LolD-like"/>
</dbReference>
<feature type="domain" description="ABC transporter" evidence="1">
    <location>
        <begin position="30"/>
        <end position="69"/>
    </location>
</feature>
<evidence type="ECO:0000313" key="2">
    <source>
        <dbReference type="EMBL" id="BCU06144.1"/>
    </source>
</evidence>
<dbReference type="Proteomes" id="UP000680679">
    <property type="component" value="Chromosome"/>
</dbReference>
<protein>
    <recommendedName>
        <fullName evidence="1">ABC transporter domain-containing protein</fullName>
    </recommendedName>
</protein>
<name>A0ABN6GAL5_9GAMM</name>
<evidence type="ECO:0000313" key="3">
    <source>
        <dbReference type="Proteomes" id="UP000680679"/>
    </source>
</evidence>
<accession>A0ABN6GAL5</accession>
<evidence type="ECO:0000259" key="1">
    <source>
        <dbReference type="Pfam" id="PF00005"/>
    </source>
</evidence>
<sequence length="69" mass="7128">MKDAARSAPVFQARGLTKVYVMGEIRVEALRGVDLDLYPGELVVLLGPSGSGKSTLLNILGGLDSPTGG</sequence>
<dbReference type="SUPFAM" id="SSF52540">
    <property type="entry name" value="P-loop containing nucleoside triphosphate hydrolases"/>
    <property type="match status" value="1"/>
</dbReference>
<dbReference type="EMBL" id="AP024563">
    <property type="protein sequence ID" value="BCU06144.1"/>
    <property type="molecule type" value="Genomic_DNA"/>
</dbReference>
<dbReference type="PANTHER" id="PTHR24220">
    <property type="entry name" value="IMPORT ATP-BINDING PROTEIN"/>
    <property type="match status" value="1"/>
</dbReference>
<dbReference type="Pfam" id="PF00005">
    <property type="entry name" value="ABC_tran"/>
    <property type="match status" value="1"/>
</dbReference>